<dbReference type="InterPro" id="IPR005123">
    <property type="entry name" value="Oxoglu/Fe-dep_dioxygenase_dom"/>
</dbReference>
<evidence type="ECO:0000313" key="3">
    <source>
        <dbReference type="Proteomes" id="UP001597459"/>
    </source>
</evidence>
<dbReference type="RefSeq" id="WP_378253299.1">
    <property type="nucleotide sequence ID" value="NZ_JBHSJV010000001.1"/>
</dbReference>
<keyword evidence="2" id="KW-0560">Oxidoreductase</keyword>
<dbReference type="Proteomes" id="UP001597459">
    <property type="component" value="Unassembled WGS sequence"/>
</dbReference>
<protein>
    <submittedName>
        <fullName evidence="2">Alpha-ketoglutarate-dependent dioxygenase AlkB family protein</fullName>
    </submittedName>
</protein>
<dbReference type="InterPro" id="IPR032854">
    <property type="entry name" value="ALKBH3"/>
</dbReference>
<dbReference type="Gene3D" id="2.60.120.590">
    <property type="entry name" value="Alpha-ketoglutarate-dependent dioxygenase AlkB-like"/>
    <property type="match status" value="1"/>
</dbReference>
<proteinExistence type="predicted"/>
<dbReference type="SUPFAM" id="SSF51197">
    <property type="entry name" value="Clavaminate synthase-like"/>
    <property type="match status" value="1"/>
</dbReference>
<evidence type="ECO:0000259" key="1">
    <source>
        <dbReference type="PROSITE" id="PS51471"/>
    </source>
</evidence>
<sequence length="207" mass="24047">MDLFNESSRDVNILPYDGIVLYHGVVLGQQKEIALFDTLLKTVPWKSDEVMLFGKRIITKRKVAWYGDQDYRYTYSNMEKRAIPWSKELLVIKNLVEHETKERFNSCLLNLYHDGGEGMGWHSDDEKELGEVNTIASVSLGAARKFSFKHKKTKDTTSLMLERGSLLEMKGSTQRHWLHALPKTKKILNPRINLTFRTIISERSRTK</sequence>
<dbReference type="GO" id="GO:0051213">
    <property type="term" value="F:dioxygenase activity"/>
    <property type="evidence" value="ECO:0007669"/>
    <property type="project" value="UniProtKB-KW"/>
</dbReference>
<dbReference type="EMBL" id="JBHULX010000022">
    <property type="protein sequence ID" value="MFD2591590.1"/>
    <property type="molecule type" value="Genomic_DNA"/>
</dbReference>
<keyword evidence="3" id="KW-1185">Reference proteome</keyword>
<organism evidence="2 3">
    <name type="scientific">Aquimarina hainanensis</name>
    <dbReference type="NCBI Taxonomy" id="1578017"/>
    <lineage>
        <taxon>Bacteria</taxon>
        <taxon>Pseudomonadati</taxon>
        <taxon>Bacteroidota</taxon>
        <taxon>Flavobacteriia</taxon>
        <taxon>Flavobacteriales</taxon>
        <taxon>Flavobacteriaceae</taxon>
        <taxon>Aquimarina</taxon>
    </lineage>
</organism>
<evidence type="ECO:0000313" key="2">
    <source>
        <dbReference type="EMBL" id="MFD2591590.1"/>
    </source>
</evidence>
<dbReference type="PROSITE" id="PS51471">
    <property type="entry name" value="FE2OG_OXY"/>
    <property type="match status" value="1"/>
</dbReference>
<dbReference type="PANTHER" id="PTHR31212:SF4">
    <property type="entry name" value="ALPHA-KETOGLUTARATE-DEPENDENT DIOXYGENASE ALKB HOMOLOG 3"/>
    <property type="match status" value="1"/>
</dbReference>
<dbReference type="InterPro" id="IPR037151">
    <property type="entry name" value="AlkB-like_sf"/>
</dbReference>
<dbReference type="InterPro" id="IPR027450">
    <property type="entry name" value="AlkB-like"/>
</dbReference>
<feature type="domain" description="Fe2OG dioxygenase" evidence="1">
    <location>
        <begin position="103"/>
        <end position="200"/>
    </location>
</feature>
<dbReference type="Pfam" id="PF13532">
    <property type="entry name" value="2OG-FeII_Oxy_2"/>
    <property type="match status" value="1"/>
</dbReference>
<keyword evidence="2" id="KW-0223">Dioxygenase</keyword>
<dbReference type="PANTHER" id="PTHR31212">
    <property type="entry name" value="ALPHA-KETOGLUTARATE-DEPENDENT DIOXYGENASE ALKB HOMOLOG 3"/>
    <property type="match status" value="1"/>
</dbReference>
<gene>
    <name evidence="2" type="ORF">ACFSTE_12200</name>
</gene>
<name>A0ABW5N7K9_9FLAO</name>
<reference evidence="3" key="1">
    <citation type="journal article" date="2019" name="Int. J. Syst. Evol. Microbiol.">
        <title>The Global Catalogue of Microorganisms (GCM) 10K type strain sequencing project: providing services to taxonomists for standard genome sequencing and annotation.</title>
        <authorList>
            <consortium name="The Broad Institute Genomics Platform"/>
            <consortium name="The Broad Institute Genome Sequencing Center for Infectious Disease"/>
            <person name="Wu L."/>
            <person name="Ma J."/>
        </authorList>
    </citation>
    <scope>NUCLEOTIDE SEQUENCE [LARGE SCALE GENOMIC DNA]</scope>
    <source>
        <strain evidence="3">KCTC 42423</strain>
    </source>
</reference>
<accession>A0ABW5N7K9</accession>
<comment type="caution">
    <text evidence="2">The sequence shown here is derived from an EMBL/GenBank/DDBJ whole genome shotgun (WGS) entry which is preliminary data.</text>
</comment>